<dbReference type="PANTHER" id="PTHR31001">
    <property type="entry name" value="UNCHARACTERIZED TRANSCRIPTIONAL REGULATORY PROTEIN"/>
    <property type="match status" value="1"/>
</dbReference>
<dbReference type="EMBL" id="KN714678">
    <property type="protein sequence ID" value="KUI55116.1"/>
    <property type="molecule type" value="Genomic_DNA"/>
</dbReference>
<dbReference type="Proteomes" id="UP000078576">
    <property type="component" value="Unassembled WGS sequence"/>
</dbReference>
<dbReference type="AlphaFoldDB" id="A0A194UU20"/>
<dbReference type="GO" id="GO:0008270">
    <property type="term" value="F:zinc ion binding"/>
    <property type="evidence" value="ECO:0007669"/>
    <property type="project" value="InterPro"/>
</dbReference>
<dbReference type="GO" id="GO:0006351">
    <property type="term" value="P:DNA-templated transcription"/>
    <property type="evidence" value="ECO:0007669"/>
    <property type="project" value="InterPro"/>
</dbReference>
<accession>A0A194UU20</accession>
<dbReference type="STRING" id="694573.A0A194UU20"/>
<feature type="domain" description="Xylanolytic transcriptional activator regulatory" evidence="3">
    <location>
        <begin position="54"/>
        <end position="252"/>
    </location>
</feature>
<dbReference type="CDD" id="cd12148">
    <property type="entry name" value="fungal_TF_MHR"/>
    <property type="match status" value="1"/>
</dbReference>
<gene>
    <name evidence="4" type="ORF">VP1G_02564</name>
</gene>
<name>A0A194UU20_CYTMA</name>
<evidence type="ECO:0000259" key="3">
    <source>
        <dbReference type="Pfam" id="PF04082"/>
    </source>
</evidence>
<keyword evidence="5" id="KW-1185">Reference proteome</keyword>
<dbReference type="GO" id="GO:0005634">
    <property type="term" value="C:nucleus"/>
    <property type="evidence" value="ECO:0007669"/>
    <property type="project" value="UniProtKB-SubCell"/>
</dbReference>
<dbReference type="OrthoDB" id="435881at2759"/>
<dbReference type="Pfam" id="PF04082">
    <property type="entry name" value="Fungal_trans"/>
    <property type="match status" value="1"/>
</dbReference>
<evidence type="ECO:0000256" key="2">
    <source>
        <dbReference type="ARBA" id="ARBA00023242"/>
    </source>
</evidence>
<proteinExistence type="predicted"/>
<evidence type="ECO:0000256" key="1">
    <source>
        <dbReference type="ARBA" id="ARBA00004123"/>
    </source>
</evidence>
<reference evidence="5" key="1">
    <citation type="submission" date="2014-12" db="EMBL/GenBank/DDBJ databases">
        <title>Genome Sequence of Valsa Canker Pathogens Uncovers a Specific Adaption of Colonization on Woody Bark.</title>
        <authorList>
            <person name="Yin Z."/>
            <person name="Liu H."/>
            <person name="Gao X."/>
            <person name="Li Z."/>
            <person name="Song N."/>
            <person name="Ke X."/>
            <person name="Dai Q."/>
            <person name="Wu Y."/>
            <person name="Sun Y."/>
            <person name="Xu J.-R."/>
            <person name="Kang Z.K."/>
            <person name="Wang L."/>
            <person name="Huang L."/>
        </authorList>
    </citation>
    <scope>NUCLEOTIDE SEQUENCE [LARGE SCALE GENOMIC DNA]</scope>
    <source>
        <strain evidence="5">SXYL134</strain>
    </source>
</reference>
<keyword evidence="2" id="KW-0539">Nucleus</keyword>
<evidence type="ECO:0000313" key="5">
    <source>
        <dbReference type="Proteomes" id="UP000078576"/>
    </source>
</evidence>
<dbReference type="InterPro" id="IPR050613">
    <property type="entry name" value="Sec_Metabolite_Reg"/>
</dbReference>
<dbReference type="PANTHER" id="PTHR31001:SF85">
    <property type="entry name" value="ZN(II)2CYS6 TRANSCRIPTION FACTOR (EUROFUNG)"/>
    <property type="match status" value="1"/>
</dbReference>
<sequence length="570" mass="64578">MAHVDLSLFVSFKTPEQTNPQFLDPTTLLFSTIRDVVNLRDLHPPPMQAFMLWQTFLQNVNPLSKVIHAPLVQPIVIEASKDFDTVPKPSIALLFAIYSAAVMSLKDEDCQSQLNAPKTLLLSRYFSACQQALAAASFMKSRNLVTLQAFVVFLLPARQIYDVQTFWLLAGIAVRLGMRLAGQNDRESASDTVYNSQLRRRLWRQIVWIDGRSHQHIGLKPSLNEVRVFPLPANLNDADINPNMTELPLIHKGPTEMTFCLCRYEVGEFMTQHAKRLQDPGITIKDKDALIDQFEAHMNENYLKYLDSAIPLHLMAEGGVRSAICKMRLMAHHPSQYPDKGKSMPRTERDMLFQMAVQMVEYDVLGKSTRTLDSFSWHLDVAFQIDAFVFMLIASRIQSADAPLTKKAWHLASEMYKHRPALMEDTDNELYAAVRELTLRAWDAREADIARSNLESIPMPEFISKLRERKARKIQARTTSTTSISVPPEASALHQLAGVATQVDARNTDSGMGFMNELPSAFTAASFQPDLNQQSEGIFSNFSTDIDVSGWAPVDWEYWNDLLERNNVLQ</sequence>
<dbReference type="GO" id="GO:0003677">
    <property type="term" value="F:DNA binding"/>
    <property type="evidence" value="ECO:0007669"/>
    <property type="project" value="InterPro"/>
</dbReference>
<protein>
    <recommendedName>
        <fullName evidence="3">Xylanolytic transcriptional activator regulatory domain-containing protein</fullName>
    </recommendedName>
</protein>
<organism evidence="4 5">
    <name type="scientific">Cytospora mali</name>
    <name type="common">Apple Valsa canker fungus</name>
    <name type="synonym">Valsa mali</name>
    <dbReference type="NCBI Taxonomy" id="578113"/>
    <lineage>
        <taxon>Eukaryota</taxon>
        <taxon>Fungi</taxon>
        <taxon>Dikarya</taxon>
        <taxon>Ascomycota</taxon>
        <taxon>Pezizomycotina</taxon>
        <taxon>Sordariomycetes</taxon>
        <taxon>Sordariomycetidae</taxon>
        <taxon>Diaporthales</taxon>
        <taxon>Cytosporaceae</taxon>
        <taxon>Cytospora</taxon>
    </lineage>
</organism>
<dbReference type="InterPro" id="IPR007219">
    <property type="entry name" value="XnlR_reg_dom"/>
</dbReference>
<evidence type="ECO:0000313" key="4">
    <source>
        <dbReference type="EMBL" id="KUI55116.1"/>
    </source>
</evidence>
<comment type="subcellular location">
    <subcellularLocation>
        <location evidence="1">Nucleus</location>
    </subcellularLocation>
</comment>